<dbReference type="InterPro" id="IPR052058">
    <property type="entry name" value="Alcohol_O-acetyltransferase"/>
</dbReference>
<evidence type="ECO:0000256" key="8">
    <source>
        <dbReference type="ARBA" id="ARBA00023315"/>
    </source>
</evidence>
<evidence type="ECO:0000256" key="10">
    <source>
        <dbReference type="ARBA" id="ARBA00032317"/>
    </source>
</evidence>
<dbReference type="Pfam" id="PF16911">
    <property type="entry name" value="PapA_C"/>
    <property type="match status" value="1"/>
</dbReference>
<dbReference type="Proteomes" id="UP000054869">
    <property type="component" value="Unassembled WGS sequence"/>
</dbReference>
<sequence length="420" mass="48314">MQKRKLGYWEALCQSGNDIFHGNGLIAAVAKFYHPQLDLKRFRQALALCQASQPLLRARIKKGAKAEQFIIDPPGATYLPFQVVGRRSDFLWESIIELELNRPPRNQDYQWRSMLLYDDTEPHYEFILIAGHNIGDGLSIAYFFDSCFKIYQDLNPIQEHPFYPPVEELLTHMDNQKTVPPSDFDATPIYYQATVPLGERVTRNLYHTFTAEQTHSLMTHCKNRGFSVNAFVNAATLLSLVKTLNQNLSTTLHTPINLRKWCQPEMPNDFFGCYVSVVTTYHPNVTVLSDINVLASNYEHQLKNVRLPGDAIFPCKYDKEDIIKAAALWKGSIDRFSMGPTVTNIGLLPFNNRYGELEWSECYFCTSRQNADIPILLNVLTLNKRLMIAFTYTEPMLDESFMRTYVNQFIPLLRIKTGTK</sequence>
<reference evidence="13 14" key="1">
    <citation type="submission" date="2015-11" db="EMBL/GenBank/DDBJ databases">
        <title>Genomic analysis of 38 Legionella species identifies large and diverse effector repertoires.</title>
        <authorList>
            <person name="Burstein D."/>
            <person name="Amaro F."/>
            <person name="Zusman T."/>
            <person name="Lifshitz Z."/>
            <person name="Cohen O."/>
            <person name="Gilbert J.A."/>
            <person name="Pupko T."/>
            <person name="Shuman H.A."/>
            <person name="Segal G."/>
        </authorList>
    </citation>
    <scope>NUCLEOTIDE SEQUENCE [LARGE SCALE GENOMIC DNA]</scope>
    <source>
        <strain evidence="13 14">ATCC 49751</strain>
    </source>
</reference>
<name>A0A0W0W033_9GAMM</name>
<dbReference type="PANTHER" id="PTHR28037:SF1">
    <property type="entry name" value="ALCOHOL O-ACETYLTRANSFERASE 1-RELATED"/>
    <property type="match status" value="1"/>
</dbReference>
<evidence type="ECO:0000256" key="3">
    <source>
        <dbReference type="ARBA" id="ARBA00001907"/>
    </source>
</evidence>
<evidence type="ECO:0000256" key="2">
    <source>
        <dbReference type="ARBA" id="ARBA00000625"/>
    </source>
</evidence>
<dbReference type="eggNOG" id="COG1020">
    <property type="taxonomic scope" value="Bacteria"/>
</dbReference>
<dbReference type="RefSeq" id="WP_051546253.1">
    <property type="nucleotide sequence ID" value="NZ_CAAAJD010000042.1"/>
</dbReference>
<evidence type="ECO:0000313" key="13">
    <source>
        <dbReference type="EMBL" id="KTD25781.1"/>
    </source>
</evidence>
<organism evidence="13 14">
    <name type="scientific">Legionella lansingensis</name>
    <dbReference type="NCBI Taxonomy" id="45067"/>
    <lineage>
        <taxon>Bacteria</taxon>
        <taxon>Pseudomonadati</taxon>
        <taxon>Pseudomonadota</taxon>
        <taxon>Gammaproteobacteria</taxon>
        <taxon>Legionellales</taxon>
        <taxon>Legionellaceae</taxon>
        <taxon>Legionella</taxon>
    </lineage>
</organism>
<dbReference type="InterPro" id="IPR023213">
    <property type="entry name" value="CAT-like_dom_sf"/>
</dbReference>
<evidence type="ECO:0000256" key="1">
    <source>
        <dbReference type="ARBA" id="ARBA00000026"/>
    </source>
</evidence>
<dbReference type="Gene3D" id="3.30.559.30">
    <property type="entry name" value="Nonribosomal peptide synthetase, condensation domain"/>
    <property type="match status" value="1"/>
</dbReference>
<protein>
    <recommendedName>
        <fullName evidence="6">Phthiocerol/phthiodiolone dimycocerosyl transferase</fullName>
        <ecNumber evidence="5">2.3.1.282</ecNumber>
    </recommendedName>
    <alternativeName>
        <fullName evidence="11">Acyltransferase PapA5</fullName>
    </alternativeName>
    <alternativeName>
        <fullName evidence="9">Phthiocerol/phthiodiolone O-acyltransferase</fullName>
    </alternativeName>
    <alternativeName>
        <fullName evidence="10">Polyketide synthase-associated protein A5</fullName>
    </alternativeName>
</protein>
<evidence type="ECO:0000256" key="5">
    <source>
        <dbReference type="ARBA" id="ARBA00012866"/>
    </source>
</evidence>
<keyword evidence="7 13" id="KW-0808">Transferase</keyword>
<dbReference type="STRING" id="45067.Llan_0050"/>
<dbReference type="PANTHER" id="PTHR28037">
    <property type="entry name" value="ALCOHOL O-ACETYLTRANSFERASE 1-RELATED"/>
    <property type="match status" value="1"/>
</dbReference>
<evidence type="ECO:0000256" key="9">
    <source>
        <dbReference type="ARBA" id="ARBA00030465"/>
    </source>
</evidence>
<evidence type="ECO:0000256" key="7">
    <source>
        <dbReference type="ARBA" id="ARBA00022679"/>
    </source>
</evidence>
<dbReference type="InterPro" id="IPR031641">
    <property type="entry name" value="PapA_C"/>
</dbReference>
<comment type="catalytic activity">
    <reaction evidence="2">
        <text>2 a mycocerosyl-[mycocerosic acid synthase] + a phenolphthiocerol = a dimycocerosyl phenolphthiocerol + 2 holo-[mycocerosic acid synthase].</text>
        <dbReference type="EC" id="2.3.1.282"/>
    </reaction>
</comment>
<accession>A0A0W0W033</accession>
<comment type="catalytic activity">
    <reaction evidence="3">
        <text>2 a mycocerosyl-[mycocerosic acid synthase] + a phthiodiolone = a dimycocerosyl phthiodiolone + 2 holo-[mycocerosic acid synthase].</text>
        <dbReference type="EC" id="2.3.1.282"/>
    </reaction>
</comment>
<keyword evidence="8 13" id="KW-0012">Acyltransferase</keyword>
<evidence type="ECO:0000259" key="12">
    <source>
        <dbReference type="Pfam" id="PF16911"/>
    </source>
</evidence>
<evidence type="ECO:0000256" key="4">
    <source>
        <dbReference type="ARBA" id="ARBA00006558"/>
    </source>
</evidence>
<evidence type="ECO:0000313" key="14">
    <source>
        <dbReference type="Proteomes" id="UP000054869"/>
    </source>
</evidence>
<evidence type="ECO:0000256" key="11">
    <source>
        <dbReference type="ARBA" id="ARBA00033407"/>
    </source>
</evidence>
<dbReference type="SUPFAM" id="SSF52777">
    <property type="entry name" value="CoA-dependent acyltransferases"/>
    <property type="match status" value="2"/>
</dbReference>
<comment type="catalytic activity">
    <reaction evidence="1">
        <text>2 a mycocerosyl-[mycocerosic acid synthase] + a phthiocerol = a dimycocerosyl phthiocerol + 2 holo-[mycocerosic acid synthase].</text>
        <dbReference type="EC" id="2.3.1.282"/>
    </reaction>
</comment>
<dbReference type="AlphaFoldDB" id="A0A0W0W033"/>
<feature type="domain" description="Phthiocerol/phthiodiolone dimycocerosyl transferase C-terminal" evidence="12">
    <location>
        <begin position="206"/>
        <end position="303"/>
    </location>
</feature>
<comment type="similarity">
    <text evidence="4">Belongs to the acyltransferase PapA5 family.</text>
</comment>
<dbReference type="EMBL" id="LNYI01000002">
    <property type="protein sequence ID" value="KTD25781.1"/>
    <property type="molecule type" value="Genomic_DNA"/>
</dbReference>
<keyword evidence="14" id="KW-1185">Reference proteome</keyword>
<dbReference type="GO" id="GO:0016746">
    <property type="term" value="F:acyltransferase activity"/>
    <property type="evidence" value="ECO:0007669"/>
    <property type="project" value="UniProtKB-KW"/>
</dbReference>
<dbReference type="EC" id="2.3.1.282" evidence="5"/>
<dbReference type="OrthoDB" id="5653149at2"/>
<dbReference type="PATRIC" id="fig|45067.4.peg.52"/>
<proteinExistence type="inferred from homology"/>
<dbReference type="Gene3D" id="3.30.559.10">
    <property type="entry name" value="Chloramphenicol acetyltransferase-like domain"/>
    <property type="match status" value="1"/>
</dbReference>
<gene>
    <name evidence="13" type="ORF">Llan_0050</name>
</gene>
<evidence type="ECO:0000256" key="6">
    <source>
        <dbReference type="ARBA" id="ARBA00013449"/>
    </source>
</evidence>
<comment type="caution">
    <text evidence="13">The sequence shown here is derived from an EMBL/GenBank/DDBJ whole genome shotgun (WGS) entry which is preliminary data.</text>
</comment>